<keyword evidence="2" id="KW-1185">Reference proteome</keyword>
<accession>A0AAV7IV10</accession>
<reference evidence="1 2" key="1">
    <citation type="journal article" date="2021" name="J. Hered.">
        <title>A chromosome-level genome assembly of the parasitoid wasp, Cotesia glomerata (Hymenoptera: Braconidae).</title>
        <authorList>
            <person name="Pinto B.J."/>
            <person name="Weis J.J."/>
            <person name="Gamble T."/>
            <person name="Ode P.J."/>
            <person name="Paul R."/>
            <person name="Zaspel J.M."/>
        </authorList>
    </citation>
    <scope>NUCLEOTIDE SEQUENCE [LARGE SCALE GENOMIC DNA]</scope>
    <source>
        <strain evidence="1">CgM1</strain>
    </source>
</reference>
<name>A0AAV7IV10_COTGL</name>
<dbReference type="EMBL" id="JAHXZJ010000747">
    <property type="protein sequence ID" value="KAH0557467.1"/>
    <property type="molecule type" value="Genomic_DNA"/>
</dbReference>
<evidence type="ECO:0000313" key="1">
    <source>
        <dbReference type="EMBL" id="KAH0557467.1"/>
    </source>
</evidence>
<dbReference type="Proteomes" id="UP000826195">
    <property type="component" value="Unassembled WGS sequence"/>
</dbReference>
<comment type="caution">
    <text evidence="1">The sequence shown here is derived from an EMBL/GenBank/DDBJ whole genome shotgun (WGS) entry which is preliminary data.</text>
</comment>
<gene>
    <name evidence="1" type="ORF">KQX54_006454</name>
</gene>
<protein>
    <submittedName>
        <fullName evidence="1">Uncharacterized protein</fullName>
    </submittedName>
</protein>
<sequence length="103" mass="11801">MLYYAEANSRLPLTMGPCFEEKYYMVNASVLIQVLNMCTCQVGRGVKRDAMNFTYERVGAVEGKDPYTMRAPENKRAWHLYREEGAVRFTSSTRPTEKHAPLG</sequence>
<proteinExistence type="predicted"/>
<dbReference type="AlphaFoldDB" id="A0AAV7IV10"/>
<organism evidence="1 2">
    <name type="scientific">Cotesia glomerata</name>
    <name type="common">Lepidopteran parasitic wasp</name>
    <name type="synonym">Apanteles glomeratus</name>
    <dbReference type="NCBI Taxonomy" id="32391"/>
    <lineage>
        <taxon>Eukaryota</taxon>
        <taxon>Metazoa</taxon>
        <taxon>Ecdysozoa</taxon>
        <taxon>Arthropoda</taxon>
        <taxon>Hexapoda</taxon>
        <taxon>Insecta</taxon>
        <taxon>Pterygota</taxon>
        <taxon>Neoptera</taxon>
        <taxon>Endopterygota</taxon>
        <taxon>Hymenoptera</taxon>
        <taxon>Apocrita</taxon>
        <taxon>Ichneumonoidea</taxon>
        <taxon>Braconidae</taxon>
        <taxon>Microgastrinae</taxon>
        <taxon>Cotesia</taxon>
    </lineage>
</organism>
<evidence type="ECO:0000313" key="2">
    <source>
        <dbReference type="Proteomes" id="UP000826195"/>
    </source>
</evidence>